<dbReference type="Pfam" id="PF21073">
    <property type="entry name" value="GDH_HM1"/>
    <property type="match status" value="1"/>
</dbReference>
<dbReference type="Pfam" id="PF21079">
    <property type="entry name" value="GDH_HM2"/>
    <property type="match status" value="1"/>
</dbReference>
<feature type="domain" description="NAD-glutamate dehydrogenase catalytic" evidence="2">
    <location>
        <begin position="714"/>
        <end position="1207"/>
    </location>
</feature>
<dbReference type="InterPro" id="IPR049062">
    <property type="entry name" value="NAD_Glu_DH_ACT2"/>
</dbReference>
<dbReference type="SUPFAM" id="SSF51735">
    <property type="entry name" value="NAD(P)-binding Rossmann-fold domains"/>
    <property type="match status" value="1"/>
</dbReference>
<dbReference type="InterPro" id="IPR049058">
    <property type="entry name" value="NAD_Glu_DH_HM2"/>
</dbReference>
<evidence type="ECO:0000259" key="6">
    <source>
        <dbReference type="Pfam" id="PF21077"/>
    </source>
</evidence>
<evidence type="ECO:0000259" key="5">
    <source>
        <dbReference type="Pfam" id="PF21076"/>
    </source>
</evidence>
<dbReference type="InterPro" id="IPR049064">
    <property type="entry name" value="NAD_Glu_DH_ACT3"/>
</dbReference>
<dbReference type="InterPro" id="IPR007780">
    <property type="entry name" value="NAD_Glu_DH_bac"/>
</dbReference>
<gene>
    <name evidence="7" type="ORF">JQU52_12725</name>
</gene>
<evidence type="ECO:0000313" key="8">
    <source>
        <dbReference type="Proteomes" id="UP000653156"/>
    </source>
</evidence>
<dbReference type="Pfam" id="PF05088">
    <property type="entry name" value="Bac_GDH_CD"/>
    <property type="match status" value="1"/>
</dbReference>
<dbReference type="PANTHER" id="PTHR43403">
    <property type="entry name" value="NAD-SPECIFIC GLUTAMATE DEHYDROGENASE"/>
    <property type="match status" value="1"/>
</dbReference>
<evidence type="ECO:0000259" key="3">
    <source>
        <dbReference type="Pfam" id="PF21074"/>
    </source>
</evidence>
<dbReference type="Gene3D" id="3.40.50.720">
    <property type="entry name" value="NAD(P)-binding Rossmann-like Domain"/>
    <property type="match status" value="1"/>
</dbReference>
<sequence length="1586" mass="177128">MNPIDTLISQLQQLAENQNLPADFGQFLQYYYEDADIGDLSGYPLPQLLAGALDHYRFASEPRQRGQARLRCLQQGADAEFAACSTVIEMVADDMPFLIDSTILNINKQDAHLNWIVHPVITARRDEKGAVKQWLRSKSSDEGKESLIQISLQTLPEQQAQALADALQNMLNGIYAVVNDEAAMREKIHHIRQHIITEGRSDQAEIVAFLEWMANNHYLFMGFCEYNVVSDAAGEIQLQVAENSGLGVLAGRRNASYSAGFSALNAADKKAWLEGERLILNKSQRRANIHRNAYYDLVGIQKLDALGNVVGQWRFIGLYTAQAYLSSVWDIPILRQKSQYVVEQCDFIRGSYKDKMLHFVLQTYPRDELFEISAKALADTASGMVSLNERPRVRLFTRTDDFKRYVSAIAYLPREQFNTELRQRVRRHLAEAFASSESDFAVQLLGDSPLARVHFMFRTHASTLPDFSTAALEQDINTMVRGWHSDWQQLATQQGLSAEQTGPYENAFSAGYRESFSPAESLDDIRTIQTLDEQGETAMRMGLQPDNTIAPYWLKMYFNGASPSLSKTLPIIENLGLSVYAEVPYRIRRSGGDVVGLSHFSLSLPEGLSAEFIDQENTRNNILALLDAVWQGRVENDRFNALVAAAGIAWRDSVLVRALAKFLKQATLPFGQPYVEQCLMRHGAIVANLVALFHARLHPADADETRAAALQAAIKTQLADVPSLDEDRILNAFMTVILAIERTNFWQNDAQGCPKQDISFKIRSAQIDFLPKPHPLFEIWVYSPRVEGTHLRGAKVARGGLRWSDRMEDFRTEVLGLVKAQMVKNAVIVPHGSKGGFVCKQLPPPSEREAYAAEGVACYQIFINALLDLTDNLKQGDIIAPADVKRRDEDDPYLVVAADKGTARFSDVANGIAQKHGFWLDDAFASGGSAGYDHKGMGITARGAWESVKRHFRHLGKDIQNEDFTVVGIGDMGGDVFGNGMLLSRHIRLKAAFNHRHIFIDPNPDAAASFAERQRLFNAVAGWDQYDPALISEGGGVYERNVKSIKLTPEVKAWLGTDADSLPPSVLIHELLKADVELLYNGGIGTYIKASTETHAQAQDRANDDLRVDGRDIKAKVLGEGGNLGATQLGRIEYWQAGGRCCTDAIDNSAGVDCSDHEVNIKILLGAEVQQGRLTLPERNELLKEMTDDVAALVLRNNYLQTQILAMNQLNPHAFLHAHADLIMFLREHAGLSRKLEFLPNDAEIKQRDLAQQGLTNPEVAVLLSYSKIHCQSELLESDLPDDANFMPVLTQYFPTALQQRYADKMGSHYLKREIIANQLANRVVNRMGISFVQRFSTEMDASVAEVVRAYWIASELFDGEARFAQIEALDNRIPAAEQMQLMATFARLLNRVARQLLSHKRPFGDIGAFIERYRAPVQQLLQQLPQWVGTNAHPSVQKEEAKLRSFGVLGDDDITLLARLPFAENSIAILDLAQQQQRSLTEVAAAYFALSEKLSMGWLYRAIAALPRHNQWQNQACLAVREDIQTLHLLATEKWLASDGNAHARAELENILDKASQQIHAMQAYEQTDLAMLSALARSLLRLLA</sequence>
<feature type="domain" description="NAD-glutamate dehydrogenase ACT3" evidence="6">
    <location>
        <begin position="552"/>
        <end position="609"/>
    </location>
</feature>
<evidence type="ECO:0000256" key="1">
    <source>
        <dbReference type="ARBA" id="ARBA00023002"/>
    </source>
</evidence>
<dbReference type="KEGG" id="ptes:JQU52_12725"/>
<reference evidence="7" key="1">
    <citation type="submission" date="2021-02" db="EMBL/GenBank/DDBJ databases">
        <title>Neisseriaceae sp. 26B isolated from the cloaca of a Common Toad-headed Turtle (Mesoclemmys nasuta).</title>
        <authorList>
            <person name="Spergser J."/>
            <person name="Busse H.-J."/>
        </authorList>
    </citation>
    <scope>NUCLEOTIDE SEQUENCE</scope>
    <source>
        <strain evidence="7">26B</strain>
    </source>
</reference>
<proteinExistence type="predicted"/>
<dbReference type="InterPro" id="IPR049056">
    <property type="entry name" value="NAD_Glu_DH_HM3"/>
</dbReference>
<dbReference type="InterPro" id="IPR046346">
    <property type="entry name" value="Aminoacid_DH-like_N_sf"/>
</dbReference>
<dbReference type="Pfam" id="PF21077">
    <property type="entry name" value="GDH_ACT3"/>
    <property type="match status" value="1"/>
</dbReference>
<organism evidence="7 8">
    <name type="scientific">Paralysiella testudinis</name>
    <dbReference type="NCBI Taxonomy" id="2809020"/>
    <lineage>
        <taxon>Bacteria</taxon>
        <taxon>Pseudomonadati</taxon>
        <taxon>Pseudomonadota</taxon>
        <taxon>Betaproteobacteria</taxon>
        <taxon>Neisseriales</taxon>
        <taxon>Neisseriaceae</taxon>
        <taxon>Paralysiella</taxon>
    </lineage>
</organism>
<evidence type="ECO:0000259" key="4">
    <source>
        <dbReference type="Pfam" id="PF21075"/>
    </source>
</evidence>
<evidence type="ECO:0000313" key="7">
    <source>
        <dbReference type="EMBL" id="QRQ81547.1"/>
    </source>
</evidence>
<dbReference type="GO" id="GO:0006538">
    <property type="term" value="P:L-glutamate catabolic process"/>
    <property type="evidence" value="ECO:0007669"/>
    <property type="project" value="InterPro"/>
</dbReference>
<dbReference type="InterPro" id="IPR028971">
    <property type="entry name" value="NAD-GDH_cat"/>
</dbReference>
<dbReference type="Pfam" id="PF21076">
    <property type="entry name" value="GDH_ACT2"/>
    <property type="match status" value="1"/>
</dbReference>
<dbReference type="Pfam" id="PF21075">
    <property type="entry name" value="GDH_ACT1"/>
    <property type="match status" value="1"/>
</dbReference>
<feature type="domain" description="NAD-glutamate dehydrogenase N-terminal ACT1" evidence="4">
    <location>
        <begin position="27"/>
        <end position="166"/>
    </location>
</feature>
<dbReference type="EMBL" id="CP069798">
    <property type="protein sequence ID" value="QRQ81547.1"/>
    <property type="molecule type" value="Genomic_DNA"/>
</dbReference>
<dbReference type="PANTHER" id="PTHR43403:SF1">
    <property type="entry name" value="NAD-SPECIFIC GLUTAMATE DEHYDROGENASE"/>
    <property type="match status" value="1"/>
</dbReference>
<accession>A0A892ZI81</accession>
<dbReference type="Proteomes" id="UP000653156">
    <property type="component" value="Chromosome"/>
</dbReference>
<feature type="domain" description="NAD-glutamate dehydrogenase ACT2" evidence="5">
    <location>
        <begin position="394"/>
        <end position="484"/>
    </location>
</feature>
<dbReference type="InterPro" id="IPR024727">
    <property type="entry name" value="NAD_Glu_DH_N_ACT1"/>
</dbReference>
<dbReference type="PIRSF" id="PIRSF036761">
    <property type="entry name" value="GDH_Mll4104"/>
    <property type="match status" value="1"/>
</dbReference>
<feature type="domain" description="NAD-specific glutamate dehydrogenase C-terminal" evidence="3">
    <location>
        <begin position="1252"/>
        <end position="1581"/>
    </location>
</feature>
<dbReference type="InterPro" id="IPR049059">
    <property type="entry name" value="NAD_Glu_DH_HM1"/>
</dbReference>
<dbReference type="Pfam" id="PF21078">
    <property type="entry name" value="GDH_HM3"/>
    <property type="match status" value="1"/>
</dbReference>
<dbReference type="SUPFAM" id="SSF53223">
    <property type="entry name" value="Aminoacid dehydrogenase-like, N-terminal domain"/>
    <property type="match status" value="1"/>
</dbReference>
<name>A0A892ZI81_9NEIS</name>
<protein>
    <submittedName>
        <fullName evidence="7">NAD-glutamate dehydrogenase</fullName>
    </submittedName>
</protein>
<dbReference type="InterPro" id="IPR036291">
    <property type="entry name" value="NAD(P)-bd_dom_sf"/>
</dbReference>
<dbReference type="GO" id="GO:0004069">
    <property type="term" value="F:L-aspartate:2-oxoglutarate aminotransferase activity"/>
    <property type="evidence" value="ECO:0007669"/>
    <property type="project" value="InterPro"/>
</dbReference>
<dbReference type="Pfam" id="PF21074">
    <property type="entry name" value="GDH_C"/>
    <property type="match status" value="1"/>
</dbReference>
<keyword evidence="8" id="KW-1185">Reference proteome</keyword>
<evidence type="ECO:0000259" key="2">
    <source>
        <dbReference type="Pfam" id="PF05088"/>
    </source>
</evidence>
<dbReference type="RefSeq" id="WP_230338840.1">
    <property type="nucleotide sequence ID" value="NZ_CP069798.1"/>
</dbReference>
<dbReference type="InterPro" id="IPR048381">
    <property type="entry name" value="GDH_C"/>
</dbReference>
<dbReference type="GO" id="GO:0004352">
    <property type="term" value="F:glutamate dehydrogenase (NAD+) activity"/>
    <property type="evidence" value="ECO:0007669"/>
    <property type="project" value="InterPro"/>
</dbReference>
<keyword evidence="1" id="KW-0560">Oxidoreductase</keyword>